<name>A0A0H0XM31_9SPHN</name>
<dbReference type="NCBIfam" id="TIGR00023">
    <property type="entry name" value="glycerol-3-phosphate 1-O-acyltransferase PlsY"/>
    <property type="match status" value="1"/>
</dbReference>
<evidence type="ECO:0000313" key="11">
    <source>
        <dbReference type="EMBL" id="KLI63081.1"/>
    </source>
</evidence>
<feature type="transmembrane region" description="Helical" evidence="10">
    <location>
        <begin position="155"/>
        <end position="183"/>
    </location>
</feature>
<keyword evidence="4 10" id="KW-0812">Transmembrane</keyword>
<accession>A0A0H0XM31</accession>
<dbReference type="Pfam" id="PF02660">
    <property type="entry name" value="G3P_acyltransf"/>
    <property type="match status" value="1"/>
</dbReference>
<dbReference type="Proteomes" id="UP000053455">
    <property type="component" value="Unassembled WGS sequence"/>
</dbReference>
<keyword evidence="6 10" id="KW-0443">Lipid metabolism</keyword>
<feature type="transmembrane region" description="Helical" evidence="10">
    <location>
        <begin position="118"/>
        <end position="143"/>
    </location>
</feature>
<evidence type="ECO:0000256" key="9">
    <source>
        <dbReference type="ARBA" id="ARBA00023264"/>
    </source>
</evidence>
<evidence type="ECO:0000256" key="8">
    <source>
        <dbReference type="ARBA" id="ARBA00023209"/>
    </source>
</evidence>
<comment type="pathway">
    <text evidence="10">Lipid metabolism; phospholipid metabolism.</text>
</comment>
<evidence type="ECO:0000256" key="6">
    <source>
        <dbReference type="ARBA" id="ARBA00023098"/>
    </source>
</evidence>
<comment type="subcellular location">
    <subcellularLocation>
        <location evidence="10">Cell membrane</location>
        <topology evidence="10">Multi-pass membrane protein</topology>
    </subcellularLocation>
</comment>
<evidence type="ECO:0000256" key="2">
    <source>
        <dbReference type="ARBA" id="ARBA00022516"/>
    </source>
</evidence>
<keyword evidence="5 10" id="KW-1133">Transmembrane helix</keyword>
<evidence type="ECO:0000256" key="4">
    <source>
        <dbReference type="ARBA" id="ARBA00022692"/>
    </source>
</evidence>
<dbReference type="STRING" id="874156.GCA_001021555_02399"/>
<organism evidence="11 12">
    <name type="scientific">Aurantiacibacter marinus</name>
    <dbReference type="NCBI Taxonomy" id="874156"/>
    <lineage>
        <taxon>Bacteria</taxon>
        <taxon>Pseudomonadati</taxon>
        <taxon>Pseudomonadota</taxon>
        <taxon>Alphaproteobacteria</taxon>
        <taxon>Sphingomonadales</taxon>
        <taxon>Erythrobacteraceae</taxon>
        <taxon>Aurantiacibacter</taxon>
    </lineage>
</organism>
<evidence type="ECO:0000256" key="5">
    <source>
        <dbReference type="ARBA" id="ARBA00022989"/>
    </source>
</evidence>
<dbReference type="GO" id="GO:0008654">
    <property type="term" value="P:phospholipid biosynthetic process"/>
    <property type="evidence" value="ECO:0007669"/>
    <property type="project" value="UniProtKB-UniRule"/>
</dbReference>
<sequence length="203" mass="21300">MDYALALLIGYLSGSIPFGLLLAMAAGKGDIRSIGSGNIGATNVLRTGSKWLAAATLLLDFAKGFVPVYFAWTLFPGTPDAPLWYPMPVELAALGAVLGHCFPVWLKFRGGKGVATNAGVTFALAWPLGVVYALVWIAVLAIFRISSVAGMSAVAAVAIAAVAMGFWSIAGVLIVIAVLIIWLHRANISRLMKGEEPRVGSKK</sequence>
<feature type="transmembrane region" description="Helical" evidence="10">
    <location>
        <begin position="6"/>
        <end position="26"/>
    </location>
</feature>
<comment type="caution">
    <text evidence="11">The sequence shown here is derived from an EMBL/GenBank/DDBJ whole genome shotgun (WGS) entry which is preliminary data.</text>
</comment>
<evidence type="ECO:0000256" key="10">
    <source>
        <dbReference type="HAMAP-Rule" id="MF_01043"/>
    </source>
</evidence>
<keyword evidence="3 10" id="KW-0808">Transferase</keyword>
<keyword evidence="2 10" id="KW-0444">Lipid biosynthesis</keyword>
<dbReference type="PANTHER" id="PTHR30309">
    <property type="entry name" value="INNER MEMBRANE PROTEIN YGIH"/>
    <property type="match status" value="1"/>
</dbReference>
<dbReference type="InterPro" id="IPR003811">
    <property type="entry name" value="G3P_acylTferase_PlsY"/>
</dbReference>
<feature type="transmembrane region" description="Helical" evidence="10">
    <location>
        <begin position="84"/>
        <end position="106"/>
    </location>
</feature>
<comment type="subunit">
    <text evidence="10">Probably interacts with PlsX.</text>
</comment>
<keyword evidence="11" id="KW-0012">Acyltransferase</keyword>
<keyword evidence="9 10" id="KW-1208">Phospholipid metabolism</keyword>
<reference evidence="11 12" key="1">
    <citation type="submission" date="2015-04" db="EMBL/GenBank/DDBJ databases">
        <title>The draft genome sequence of Erythrobacter marinus HWDM-33.</title>
        <authorList>
            <person name="Zhuang L."/>
            <person name="Liu Y."/>
            <person name="Shao Z."/>
        </authorList>
    </citation>
    <scope>NUCLEOTIDE SEQUENCE [LARGE SCALE GENOMIC DNA]</scope>
    <source>
        <strain evidence="11 12">HWDM-33</strain>
    </source>
</reference>
<keyword evidence="1 10" id="KW-1003">Cell membrane</keyword>
<dbReference type="OrthoDB" id="9777124at2"/>
<dbReference type="AlphaFoldDB" id="A0A0H0XM31"/>
<dbReference type="GO" id="GO:0005886">
    <property type="term" value="C:plasma membrane"/>
    <property type="evidence" value="ECO:0007669"/>
    <property type="project" value="UniProtKB-SubCell"/>
</dbReference>
<dbReference type="HAMAP" id="MF_01043">
    <property type="entry name" value="PlsY"/>
    <property type="match status" value="1"/>
</dbReference>
<keyword evidence="8 10" id="KW-0594">Phospholipid biosynthesis</keyword>
<feature type="transmembrane region" description="Helical" evidence="10">
    <location>
        <begin position="51"/>
        <end position="72"/>
    </location>
</feature>
<dbReference type="RefSeq" id="WP_047093972.1">
    <property type="nucleotide sequence ID" value="NZ_LBHU01000003.1"/>
</dbReference>
<dbReference type="PANTHER" id="PTHR30309:SF0">
    <property type="entry name" value="GLYCEROL-3-PHOSPHATE ACYLTRANSFERASE-RELATED"/>
    <property type="match status" value="1"/>
</dbReference>
<evidence type="ECO:0000256" key="7">
    <source>
        <dbReference type="ARBA" id="ARBA00023136"/>
    </source>
</evidence>
<evidence type="ECO:0000256" key="1">
    <source>
        <dbReference type="ARBA" id="ARBA00022475"/>
    </source>
</evidence>
<dbReference type="GO" id="GO:0043772">
    <property type="term" value="F:acyl-phosphate glycerol-3-phosphate acyltransferase activity"/>
    <property type="evidence" value="ECO:0007669"/>
    <property type="project" value="UniProtKB-UniRule"/>
</dbReference>
<dbReference type="PATRIC" id="fig|874156.12.peg.2096"/>
<proteinExistence type="inferred from homology"/>
<keyword evidence="12" id="KW-1185">Reference proteome</keyword>
<comment type="similarity">
    <text evidence="10">Belongs to the PlsY family.</text>
</comment>
<evidence type="ECO:0000313" key="12">
    <source>
        <dbReference type="Proteomes" id="UP000053455"/>
    </source>
</evidence>
<comment type="catalytic activity">
    <reaction evidence="10">
        <text>an acyl phosphate + sn-glycerol 3-phosphate = a 1-acyl-sn-glycero-3-phosphate + phosphate</text>
        <dbReference type="Rhea" id="RHEA:34075"/>
        <dbReference type="ChEBI" id="CHEBI:43474"/>
        <dbReference type="ChEBI" id="CHEBI:57597"/>
        <dbReference type="ChEBI" id="CHEBI:57970"/>
        <dbReference type="ChEBI" id="CHEBI:59918"/>
        <dbReference type="EC" id="2.3.1.275"/>
    </reaction>
</comment>
<gene>
    <name evidence="10" type="primary">plsY</name>
    <name evidence="11" type="ORF">AAV99_10200</name>
</gene>
<dbReference type="EC" id="2.3.1.275" evidence="10"/>
<comment type="function">
    <text evidence="10">Catalyzes the transfer of an acyl group from acyl-phosphate (acyl-PO(4)) to glycerol-3-phosphate (G3P) to form lysophosphatidic acid (LPA). This enzyme utilizes acyl-phosphate as fatty acyl donor, but not acyl-CoA or acyl-ACP.</text>
</comment>
<dbReference type="UniPathway" id="UPA00085"/>
<dbReference type="SMART" id="SM01207">
    <property type="entry name" value="G3P_acyltransf"/>
    <property type="match status" value="1"/>
</dbReference>
<keyword evidence="7 10" id="KW-0472">Membrane</keyword>
<evidence type="ECO:0000256" key="3">
    <source>
        <dbReference type="ARBA" id="ARBA00022679"/>
    </source>
</evidence>
<dbReference type="EMBL" id="LBHU01000003">
    <property type="protein sequence ID" value="KLI63081.1"/>
    <property type="molecule type" value="Genomic_DNA"/>
</dbReference>
<protein>
    <recommendedName>
        <fullName evidence="10">Glycerol-3-phosphate acyltransferase</fullName>
    </recommendedName>
    <alternativeName>
        <fullName evidence="10">Acyl-PO4 G3P acyltransferase</fullName>
    </alternativeName>
    <alternativeName>
        <fullName evidence="10">Acyl-phosphate--glycerol-3-phosphate acyltransferase</fullName>
    </alternativeName>
    <alternativeName>
        <fullName evidence="10">G3P acyltransferase</fullName>
        <shortName evidence="10">GPAT</shortName>
        <ecNumber evidence="10">2.3.1.275</ecNumber>
    </alternativeName>
    <alternativeName>
        <fullName evidence="10">Lysophosphatidic acid synthase</fullName>
        <shortName evidence="10">LPA synthase</shortName>
    </alternativeName>
</protein>